<feature type="region of interest" description="Disordered" evidence="5">
    <location>
        <begin position="220"/>
        <end position="240"/>
    </location>
</feature>
<evidence type="ECO:0000313" key="6">
    <source>
        <dbReference type="EMBL" id="CDW71273.1"/>
    </source>
</evidence>
<keyword evidence="1 3" id="KW-0547">Nucleotide-binding</keyword>
<evidence type="ECO:0000256" key="2">
    <source>
        <dbReference type="ARBA" id="ARBA00023134"/>
    </source>
</evidence>
<dbReference type="PANTHER" id="PTHR11711">
    <property type="entry name" value="ADP RIBOSYLATION FACTOR-RELATED"/>
    <property type="match status" value="1"/>
</dbReference>
<accession>A0A077ZMW8</accession>
<feature type="binding site" evidence="3">
    <location>
        <position position="54"/>
    </location>
    <ligand>
        <name>GTP</name>
        <dbReference type="ChEBI" id="CHEBI:37565"/>
    </ligand>
</feature>
<dbReference type="AlphaFoldDB" id="A0A077ZMW8"/>
<feature type="binding site" evidence="4">
    <location>
        <position position="32"/>
    </location>
    <ligand>
        <name>Mg(2+)</name>
        <dbReference type="ChEBI" id="CHEBI:18420"/>
    </ligand>
</feature>
<dbReference type="Proteomes" id="UP000039865">
    <property type="component" value="Unassembled WGS sequence"/>
</dbReference>
<dbReference type="InterPro" id="IPR027417">
    <property type="entry name" value="P-loop_NTPase"/>
</dbReference>
<dbReference type="EMBL" id="CCKQ01000211">
    <property type="protein sequence ID" value="CDW71273.1"/>
    <property type="molecule type" value="Genomic_DNA"/>
</dbReference>
<dbReference type="Pfam" id="PF00025">
    <property type="entry name" value="Arf"/>
    <property type="match status" value="1"/>
</dbReference>
<evidence type="ECO:0000256" key="4">
    <source>
        <dbReference type="PIRSR" id="PIRSR606689-2"/>
    </source>
</evidence>
<dbReference type="InterPro" id="IPR024156">
    <property type="entry name" value="Small_GTPase_ARF"/>
</dbReference>
<keyword evidence="2 3" id="KW-0342">GTP-binding</keyword>
<name>A0A077ZMW8_STYLE</name>
<dbReference type="InterPro" id="IPR006689">
    <property type="entry name" value="Small_GTPase_ARF/SAR"/>
</dbReference>
<dbReference type="GO" id="GO:0046872">
    <property type="term" value="F:metal ion binding"/>
    <property type="evidence" value="ECO:0007669"/>
    <property type="project" value="UniProtKB-KW"/>
</dbReference>
<sequence>MFGLERAGKTHMLYNNLVGEGGMHTIKKLKETLGMNYEHVIESPQNFDVWDISGNPQLRKNWSLYIKNVPVAGVIYVVNVSEEIERLRESKKWLHMIMNEQALNDCIVAVVFNSKPNLQANQAQSGFTGKDSTMKKDQTLKSGYESQNMATAAMQKPVKKKDQWVESPFNQEQLEKIFALNKLKKTMIKQSFLIDVGEQKACEKVFQWVSARLDSKIKQKAKRERQQAAAAQSENTDASK</sequence>
<evidence type="ECO:0000313" key="7">
    <source>
        <dbReference type="Proteomes" id="UP000039865"/>
    </source>
</evidence>
<evidence type="ECO:0000256" key="3">
    <source>
        <dbReference type="PIRSR" id="PIRSR606689-1"/>
    </source>
</evidence>
<dbReference type="GO" id="GO:0003924">
    <property type="term" value="F:GTPase activity"/>
    <property type="evidence" value="ECO:0007669"/>
    <property type="project" value="InterPro"/>
</dbReference>
<dbReference type="SMART" id="SM00177">
    <property type="entry name" value="ARF"/>
    <property type="match status" value="1"/>
</dbReference>
<feature type="binding site" evidence="4">
    <location>
        <position position="10"/>
    </location>
    <ligand>
        <name>Mg(2+)</name>
        <dbReference type="ChEBI" id="CHEBI:18420"/>
    </ligand>
</feature>
<evidence type="ECO:0000256" key="5">
    <source>
        <dbReference type="SAM" id="MobiDB-lite"/>
    </source>
</evidence>
<evidence type="ECO:0000256" key="1">
    <source>
        <dbReference type="ARBA" id="ARBA00022741"/>
    </source>
</evidence>
<dbReference type="InParanoid" id="A0A077ZMW8"/>
<dbReference type="OrthoDB" id="10505050at2759"/>
<gene>
    <name evidence="6" type="primary">Contig17803.g18927</name>
    <name evidence="6" type="ORF">STYLEM_214</name>
</gene>
<keyword evidence="4" id="KW-0460">Magnesium</keyword>
<feature type="binding site" evidence="3">
    <location>
        <begin position="3"/>
        <end position="10"/>
    </location>
    <ligand>
        <name>GTP</name>
        <dbReference type="ChEBI" id="CHEBI:37565"/>
    </ligand>
</feature>
<proteinExistence type="predicted"/>
<keyword evidence="7" id="KW-1185">Reference proteome</keyword>
<keyword evidence="4" id="KW-0479">Metal-binding</keyword>
<dbReference type="PROSITE" id="PS51417">
    <property type="entry name" value="ARF"/>
    <property type="match status" value="1"/>
</dbReference>
<organism evidence="6 7">
    <name type="scientific">Stylonychia lemnae</name>
    <name type="common">Ciliate</name>
    <dbReference type="NCBI Taxonomy" id="5949"/>
    <lineage>
        <taxon>Eukaryota</taxon>
        <taxon>Sar</taxon>
        <taxon>Alveolata</taxon>
        <taxon>Ciliophora</taxon>
        <taxon>Intramacronucleata</taxon>
        <taxon>Spirotrichea</taxon>
        <taxon>Stichotrichia</taxon>
        <taxon>Sporadotrichida</taxon>
        <taxon>Oxytrichidae</taxon>
        <taxon>Stylonychinae</taxon>
        <taxon>Stylonychia</taxon>
    </lineage>
</organism>
<dbReference type="SUPFAM" id="SSF52540">
    <property type="entry name" value="P-loop containing nucleoside triphosphate hydrolases"/>
    <property type="match status" value="1"/>
</dbReference>
<dbReference type="Gene3D" id="3.40.50.300">
    <property type="entry name" value="P-loop containing nucleotide triphosphate hydrolases"/>
    <property type="match status" value="1"/>
</dbReference>
<dbReference type="GO" id="GO:0005525">
    <property type="term" value="F:GTP binding"/>
    <property type="evidence" value="ECO:0007669"/>
    <property type="project" value="UniProtKB-KW"/>
</dbReference>
<protein>
    <submittedName>
        <fullName evidence="6">Adp-ribosylation factor 1</fullName>
    </submittedName>
</protein>
<reference evidence="6 7" key="1">
    <citation type="submission" date="2014-06" db="EMBL/GenBank/DDBJ databases">
        <authorList>
            <person name="Swart Estienne"/>
        </authorList>
    </citation>
    <scope>NUCLEOTIDE SEQUENCE [LARGE SCALE GENOMIC DNA]</scope>
    <source>
        <strain evidence="6 7">130c</strain>
    </source>
</reference>